<evidence type="ECO:0000313" key="1">
    <source>
        <dbReference type="EMBL" id="JAH31412.1"/>
    </source>
</evidence>
<reference evidence="1" key="1">
    <citation type="submission" date="2014-11" db="EMBL/GenBank/DDBJ databases">
        <authorList>
            <person name="Amaro Gonzalez C."/>
        </authorList>
    </citation>
    <scope>NUCLEOTIDE SEQUENCE</scope>
</reference>
<protein>
    <submittedName>
        <fullName evidence="1">Uncharacterized protein</fullName>
    </submittedName>
</protein>
<accession>A0A0E9RRG0</accession>
<dbReference type="EMBL" id="GBXM01077165">
    <property type="protein sequence ID" value="JAH31412.1"/>
    <property type="molecule type" value="Transcribed_RNA"/>
</dbReference>
<reference evidence="1" key="2">
    <citation type="journal article" date="2015" name="Fish Shellfish Immunol.">
        <title>Early steps in the European eel (Anguilla anguilla)-Vibrio vulnificus interaction in the gills: Role of the RtxA13 toxin.</title>
        <authorList>
            <person name="Callol A."/>
            <person name="Pajuelo D."/>
            <person name="Ebbesson L."/>
            <person name="Teles M."/>
            <person name="MacKenzie S."/>
            <person name="Amaro C."/>
        </authorList>
    </citation>
    <scope>NUCLEOTIDE SEQUENCE</scope>
</reference>
<dbReference type="AlphaFoldDB" id="A0A0E9RRG0"/>
<name>A0A0E9RRG0_ANGAN</name>
<proteinExistence type="predicted"/>
<sequence length="40" mass="5073">MYIYRNCTKHFTYLKFFNKAFEKCVTFYTSYNWIIIILTF</sequence>
<organism evidence="1">
    <name type="scientific">Anguilla anguilla</name>
    <name type="common">European freshwater eel</name>
    <name type="synonym">Muraena anguilla</name>
    <dbReference type="NCBI Taxonomy" id="7936"/>
    <lineage>
        <taxon>Eukaryota</taxon>
        <taxon>Metazoa</taxon>
        <taxon>Chordata</taxon>
        <taxon>Craniata</taxon>
        <taxon>Vertebrata</taxon>
        <taxon>Euteleostomi</taxon>
        <taxon>Actinopterygii</taxon>
        <taxon>Neopterygii</taxon>
        <taxon>Teleostei</taxon>
        <taxon>Anguilliformes</taxon>
        <taxon>Anguillidae</taxon>
        <taxon>Anguilla</taxon>
    </lineage>
</organism>